<dbReference type="GO" id="GO:0006654">
    <property type="term" value="P:phosphatidic acid biosynthetic process"/>
    <property type="evidence" value="ECO:0007669"/>
    <property type="project" value="TreeGrafter"/>
</dbReference>
<evidence type="ECO:0000259" key="4">
    <source>
        <dbReference type="SMART" id="SM00563"/>
    </source>
</evidence>
<dbReference type="Pfam" id="PF01553">
    <property type="entry name" value="Acyltransferase"/>
    <property type="match status" value="1"/>
</dbReference>
<gene>
    <name evidence="5" type="ORF">UW78_C0006G0083</name>
</gene>
<protein>
    <submittedName>
        <fullName evidence="5">L-acyl-sn-glycerol-3-phosphate acetyltransferase</fullName>
    </submittedName>
</protein>
<dbReference type="SUPFAM" id="SSF69593">
    <property type="entry name" value="Glycerol-3-phosphate (1)-acyltransferase"/>
    <property type="match status" value="1"/>
</dbReference>
<proteinExistence type="predicted"/>
<dbReference type="Proteomes" id="UP000034595">
    <property type="component" value="Unassembled WGS sequence"/>
</dbReference>
<keyword evidence="1 5" id="KW-0808">Transferase</keyword>
<keyword evidence="3" id="KW-0472">Membrane</keyword>
<evidence type="ECO:0000313" key="5">
    <source>
        <dbReference type="EMBL" id="KKT81718.1"/>
    </source>
</evidence>
<dbReference type="EMBL" id="LCJQ01000006">
    <property type="protein sequence ID" value="KKT81718.1"/>
    <property type="molecule type" value="Genomic_DNA"/>
</dbReference>
<dbReference type="PANTHER" id="PTHR10434">
    <property type="entry name" value="1-ACYL-SN-GLYCEROL-3-PHOSPHATE ACYLTRANSFERASE"/>
    <property type="match status" value="1"/>
</dbReference>
<feature type="transmembrane region" description="Helical" evidence="3">
    <location>
        <begin position="6"/>
        <end position="26"/>
    </location>
</feature>
<reference evidence="5 6" key="1">
    <citation type="journal article" date="2015" name="Nature">
        <title>rRNA introns, odd ribosomes, and small enigmatic genomes across a large radiation of phyla.</title>
        <authorList>
            <person name="Brown C.T."/>
            <person name="Hug L.A."/>
            <person name="Thomas B.C."/>
            <person name="Sharon I."/>
            <person name="Castelle C.J."/>
            <person name="Singh A."/>
            <person name="Wilkins M.J."/>
            <person name="Williams K.H."/>
            <person name="Banfield J.F."/>
        </authorList>
    </citation>
    <scope>NUCLEOTIDE SEQUENCE [LARGE SCALE GENOMIC DNA]</scope>
</reference>
<keyword evidence="3" id="KW-1133">Transmembrane helix</keyword>
<keyword evidence="3" id="KW-0812">Transmembrane</keyword>
<dbReference type="GO" id="GO:0003841">
    <property type="term" value="F:1-acylglycerol-3-phosphate O-acyltransferase activity"/>
    <property type="evidence" value="ECO:0007669"/>
    <property type="project" value="TreeGrafter"/>
</dbReference>
<evidence type="ECO:0000256" key="1">
    <source>
        <dbReference type="ARBA" id="ARBA00022679"/>
    </source>
</evidence>
<comment type="caution">
    <text evidence="5">The sequence shown here is derived from an EMBL/GenBank/DDBJ whole genome shotgun (WGS) entry which is preliminary data.</text>
</comment>
<evidence type="ECO:0000313" key="6">
    <source>
        <dbReference type="Proteomes" id="UP000034595"/>
    </source>
</evidence>
<feature type="domain" description="Phospholipid/glycerol acyltransferase" evidence="4">
    <location>
        <begin position="44"/>
        <end position="174"/>
    </location>
</feature>
<dbReference type="GO" id="GO:0005886">
    <property type="term" value="C:plasma membrane"/>
    <property type="evidence" value="ECO:0007669"/>
    <property type="project" value="TreeGrafter"/>
</dbReference>
<dbReference type="PANTHER" id="PTHR10434:SF11">
    <property type="entry name" value="1-ACYL-SN-GLYCEROL-3-PHOSPHATE ACYLTRANSFERASE"/>
    <property type="match status" value="1"/>
</dbReference>
<evidence type="ECO:0000256" key="3">
    <source>
        <dbReference type="SAM" id="Phobius"/>
    </source>
</evidence>
<dbReference type="CDD" id="cd07989">
    <property type="entry name" value="LPLAT_AGPAT-like"/>
    <property type="match status" value="1"/>
</dbReference>
<evidence type="ECO:0000256" key="2">
    <source>
        <dbReference type="ARBA" id="ARBA00023315"/>
    </source>
</evidence>
<accession>A0A0G1KDR1</accession>
<sequence>MQFIYFTPLVFQTLVYPCTWIAFRFFTHIRIRGLEHVRGMKNGALFAVNHSSELNPILVPATLPFLSRLMPMFYVSRETAFYLRDGKKRFSLKQILYGGTFFKLWGAYPATVGLGDYDLALRHHIKILNDRRSVCIFPEGKITRDGFIGEGKPGVAHLLWRTGVPVIPVAIRGDYRITLREIFLRKRTITVSYGAPIASSEVFETALKEGRPPTLEELKNATSLIMARIRVMWEA</sequence>
<dbReference type="AlphaFoldDB" id="A0A0G1KDR1"/>
<name>A0A0G1KDR1_9BACT</name>
<organism evidence="5 6">
    <name type="scientific">Candidatus Azambacteria bacterium GW2011_GWA1_44_9</name>
    <dbReference type="NCBI Taxonomy" id="1618610"/>
    <lineage>
        <taxon>Bacteria</taxon>
        <taxon>Candidatus Azamiibacteriota</taxon>
    </lineage>
</organism>
<keyword evidence="2" id="KW-0012">Acyltransferase</keyword>
<dbReference type="InterPro" id="IPR002123">
    <property type="entry name" value="Plipid/glycerol_acylTrfase"/>
</dbReference>
<dbReference type="SMART" id="SM00563">
    <property type="entry name" value="PlsC"/>
    <property type="match status" value="1"/>
</dbReference>